<evidence type="ECO:0000313" key="10">
    <source>
        <dbReference type="Proteomes" id="UP001239994"/>
    </source>
</evidence>
<dbReference type="Pfam" id="PF12796">
    <property type="entry name" value="Ank_2"/>
    <property type="match status" value="1"/>
</dbReference>
<feature type="non-terminal residue" evidence="9">
    <location>
        <position position="1"/>
    </location>
</feature>
<evidence type="ECO:0000256" key="5">
    <source>
        <dbReference type="ARBA" id="ARBA00023163"/>
    </source>
</evidence>
<evidence type="ECO:0000256" key="3">
    <source>
        <dbReference type="ARBA" id="ARBA00023043"/>
    </source>
</evidence>
<dbReference type="SMART" id="SM00248">
    <property type="entry name" value="ANK"/>
    <property type="match status" value="3"/>
</dbReference>
<dbReference type="GO" id="GO:0010468">
    <property type="term" value="P:regulation of gene expression"/>
    <property type="evidence" value="ECO:0007669"/>
    <property type="project" value="TreeGrafter"/>
</dbReference>
<keyword evidence="3 6" id="KW-0040">ANK repeat</keyword>
<dbReference type="PANTHER" id="PTHR24124">
    <property type="entry name" value="ANKYRIN REPEAT FAMILY A"/>
    <property type="match status" value="1"/>
</dbReference>
<sequence length="530" mass="59390">VRPTGGLWSKFRTVTGKGSNEGNRELQTKLEKESRGRSVAKINMVRSGGESAVCERMPVSQECGDEDYGIYLCKGSPFAGTPASSTSGPNSPTSALRLFNVELCNLTASPKQASVSPTEHILLGFKAQKSKPDKRYLGVRVRMPVRDLLRNIRIAKGMDPKELQKKLPMKSLEELSIIVEVLEEDLKTRTSSRCPSSHSLCDLCQDQGDKYWCEDACTLADAFPPTPGDCTVTEELPMHSAEPHDPYPSSYREVTAPFSGPQWRCSSCELAYCIHRAESGIIYSPTKSEYQVPSPQETSYLKPKMDNLWPSSESPSYQCSVQEEWNNMTFFCTQMERDEKILKNISDQELLLSDEHGRTLLHRAVDEGKRALVYVIAKRMAHLKKLDIKDTEGKTPLHLAAQRNQHHVVADLLSLGANINERDQNGKTCVHLSAEYGYVRVLEVMKSYMINGTYIDLEARDVNGLTSLQQASVALKSTLRELEKSTTASQARLNSLRKDQMMETLECLLQMECNPHLVSVITAQPRERHQ</sequence>
<dbReference type="AlphaFoldDB" id="A0AAD8YV03"/>
<comment type="caution">
    <text evidence="9">The sequence shown here is derived from an EMBL/GenBank/DDBJ whole genome shotgun (WGS) entry which is preliminary data.</text>
</comment>
<keyword evidence="5" id="KW-0804">Transcription</keyword>
<reference evidence="9" key="1">
    <citation type="submission" date="2023-03" db="EMBL/GenBank/DDBJ databases">
        <title>Electrophorus voltai genome.</title>
        <authorList>
            <person name="Bian C."/>
        </authorList>
    </citation>
    <scope>NUCLEOTIDE SEQUENCE</scope>
    <source>
        <strain evidence="9">CB-2022</strain>
        <tissue evidence="9">Muscle</tissue>
    </source>
</reference>
<feature type="repeat" description="ANK" evidence="6">
    <location>
        <begin position="392"/>
        <end position="424"/>
    </location>
</feature>
<evidence type="ECO:0000256" key="1">
    <source>
        <dbReference type="ARBA" id="ARBA00022737"/>
    </source>
</evidence>
<proteinExistence type="predicted"/>
<accession>A0AAD8YV03</accession>
<organism evidence="9 10">
    <name type="scientific">Electrophorus voltai</name>
    <dbReference type="NCBI Taxonomy" id="2609070"/>
    <lineage>
        <taxon>Eukaryota</taxon>
        <taxon>Metazoa</taxon>
        <taxon>Chordata</taxon>
        <taxon>Craniata</taxon>
        <taxon>Vertebrata</taxon>
        <taxon>Euteleostomi</taxon>
        <taxon>Actinopterygii</taxon>
        <taxon>Neopterygii</taxon>
        <taxon>Teleostei</taxon>
        <taxon>Ostariophysi</taxon>
        <taxon>Gymnotiformes</taxon>
        <taxon>Gymnotoidei</taxon>
        <taxon>Gymnotidae</taxon>
        <taxon>Electrophorus</taxon>
    </lineage>
</organism>
<keyword evidence="4" id="KW-0010">Activator</keyword>
<keyword evidence="7" id="KW-0175">Coiled coil</keyword>
<name>A0AAD8YV03_9TELE</name>
<dbReference type="EMBL" id="JAROKS010000025">
    <property type="protein sequence ID" value="KAK1786369.1"/>
    <property type="molecule type" value="Genomic_DNA"/>
</dbReference>
<evidence type="ECO:0000313" key="9">
    <source>
        <dbReference type="EMBL" id="KAK1786369.1"/>
    </source>
</evidence>
<evidence type="ECO:0000259" key="8">
    <source>
        <dbReference type="PROSITE" id="PS52003"/>
    </source>
</evidence>
<dbReference type="PROSITE" id="PS50088">
    <property type="entry name" value="ANK_REPEAT"/>
    <property type="match status" value="1"/>
</dbReference>
<feature type="domain" description="OCA" evidence="8">
    <location>
        <begin position="133"/>
        <end position="155"/>
    </location>
</feature>
<dbReference type="PROSITE" id="PS52003">
    <property type="entry name" value="OCA"/>
    <property type="match status" value="1"/>
</dbReference>
<keyword evidence="1" id="KW-0677">Repeat</keyword>
<dbReference type="SUPFAM" id="SSF48403">
    <property type="entry name" value="Ankyrin repeat"/>
    <property type="match status" value="1"/>
</dbReference>
<keyword evidence="10" id="KW-1185">Reference proteome</keyword>
<keyword evidence="2" id="KW-0805">Transcription regulation</keyword>
<feature type="coiled-coil region" evidence="7">
    <location>
        <begin position="465"/>
        <end position="499"/>
    </location>
</feature>
<dbReference type="InterPro" id="IPR002110">
    <property type="entry name" value="Ankyrin_rpt"/>
</dbReference>
<dbReference type="Gene3D" id="1.25.40.20">
    <property type="entry name" value="Ankyrin repeat-containing domain"/>
    <property type="match status" value="1"/>
</dbReference>
<evidence type="ECO:0000256" key="6">
    <source>
        <dbReference type="PROSITE-ProRule" id="PRU00023"/>
    </source>
</evidence>
<feature type="non-terminal residue" evidence="9">
    <location>
        <position position="530"/>
    </location>
</feature>
<protein>
    <recommendedName>
        <fullName evidence="8">OCA domain-containing protein</fullName>
    </recommendedName>
</protein>
<dbReference type="InterPro" id="IPR036770">
    <property type="entry name" value="Ankyrin_rpt-contain_sf"/>
</dbReference>
<dbReference type="PROSITE" id="PS50297">
    <property type="entry name" value="ANK_REP_REGION"/>
    <property type="match status" value="1"/>
</dbReference>
<dbReference type="GO" id="GO:0005634">
    <property type="term" value="C:nucleus"/>
    <property type="evidence" value="ECO:0007669"/>
    <property type="project" value="TreeGrafter"/>
</dbReference>
<dbReference type="GO" id="GO:0070974">
    <property type="term" value="F:POU domain binding"/>
    <property type="evidence" value="ECO:0007669"/>
    <property type="project" value="InterPro"/>
</dbReference>
<dbReference type="Proteomes" id="UP001239994">
    <property type="component" value="Unassembled WGS sequence"/>
</dbReference>
<dbReference type="PANTHER" id="PTHR24124:SF8">
    <property type="entry name" value="OCA DOMAIN-CONTAINING PROTEIN"/>
    <property type="match status" value="1"/>
</dbReference>
<dbReference type="GO" id="GO:0003677">
    <property type="term" value="F:DNA binding"/>
    <property type="evidence" value="ECO:0007669"/>
    <property type="project" value="InterPro"/>
</dbReference>
<dbReference type="InterPro" id="IPR047571">
    <property type="entry name" value="OCA"/>
</dbReference>
<evidence type="ECO:0000256" key="2">
    <source>
        <dbReference type="ARBA" id="ARBA00023015"/>
    </source>
</evidence>
<evidence type="ECO:0000256" key="4">
    <source>
        <dbReference type="ARBA" id="ARBA00023159"/>
    </source>
</evidence>
<gene>
    <name evidence="9" type="ORF">P4O66_017605</name>
</gene>
<evidence type="ECO:0000256" key="7">
    <source>
        <dbReference type="SAM" id="Coils"/>
    </source>
</evidence>